<feature type="compositionally biased region" description="Polar residues" evidence="1">
    <location>
        <begin position="132"/>
        <end position="144"/>
    </location>
</feature>
<comment type="caution">
    <text evidence="2">The sequence shown here is derived from an EMBL/GenBank/DDBJ whole genome shotgun (WGS) entry which is preliminary data.</text>
</comment>
<reference evidence="2 3" key="1">
    <citation type="submission" date="2020-12" db="EMBL/GenBank/DDBJ databases">
        <title>Metabolic potential, ecology and presence of endohyphal bacteria is reflected in genomic diversity of Mucoromycotina.</title>
        <authorList>
            <person name="Muszewska A."/>
            <person name="Okrasinska A."/>
            <person name="Steczkiewicz K."/>
            <person name="Drgas O."/>
            <person name="Orlowska M."/>
            <person name="Perlinska-Lenart U."/>
            <person name="Aleksandrzak-Piekarczyk T."/>
            <person name="Szatraj K."/>
            <person name="Zielenkiewicz U."/>
            <person name="Pilsyk S."/>
            <person name="Malc E."/>
            <person name="Mieczkowski P."/>
            <person name="Kruszewska J.S."/>
            <person name="Biernat P."/>
            <person name="Pawlowska J."/>
        </authorList>
    </citation>
    <scope>NUCLEOTIDE SEQUENCE [LARGE SCALE GENOMIC DNA]</scope>
    <source>
        <strain evidence="2 3">CBS 142.35</strain>
    </source>
</reference>
<evidence type="ECO:0000313" key="3">
    <source>
        <dbReference type="Proteomes" id="UP000646827"/>
    </source>
</evidence>
<evidence type="ECO:0000256" key="1">
    <source>
        <dbReference type="SAM" id="MobiDB-lite"/>
    </source>
</evidence>
<dbReference type="OrthoDB" id="2421456at2759"/>
<gene>
    <name evidence="2" type="ORF">INT45_003800</name>
</gene>
<name>A0A8H7SEE8_9FUNG</name>
<sequence>MKYFQDTPADQWTRRDAYQAYSTNNTQRTEREIIGLIVKDLEAIVTKSQDLNEVEAARTLLTQTKKYKKAKKNSEQQMTSTTTATMGGTVYDARFSDNTFNITAPNNNNIPNNPSQNILASTIPALNNNVLNENTGTSSSSTCTEHIEKLSRSQATPSSSLSSSISPNAFRERVFQASVLALKKGNLSLPEAYKIKMYAANYFPTSVGGILDKITVDLLSSDLTELNKTIALKSCASHIIDLLNPDLCKMMRRYINDKERWLSICSSTIQLPTGLPSSCKEVFEQIIKDGRDENSVLVKDLLDIATLKAKLQARTSKEKINIELLELLDIMTAIINNFPEHPQKKQNKNDNSETYFYRRFAQILDIVTRDTDLDLNDLSLDILLILSVAIDSGEQVCKASTDIVKLNKRFGGNPNNIKPFGRKIDLIIAGQDIQLSTNEWKKHNVATSTVVRQQSKNIRMNKAILSSLKKYDVPLDQQKHIFSLGMDWKGNTGYLFTISSYQDVYIARRVGALVIPNTINDIAKIYGTLDLLYKWKHHHQRLIAILSSAIASGDNSSFLNEMVVKDPLEVECSDEENEVNSSQEDCNESIYNQLDYEEESPNVLFSPLSRKRRVSIRLDEEFSEGASD</sequence>
<dbReference type="EMBL" id="JAEPRB010000010">
    <property type="protein sequence ID" value="KAG2227070.1"/>
    <property type="molecule type" value="Genomic_DNA"/>
</dbReference>
<keyword evidence="3" id="KW-1185">Reference proteome</keyword>
<protein>
    <submittedName>
        <fullName evidence="2">Uncharacterized protein</fullName>
    </submittedName>
</protein>
<feature type="compositionally biased region" description="Low complexity" evidence="1">
    <location>
        <begin position="152"/>
        <end position="164"/>
    </location>
</feature>
<dbReference type="Proteomes" id="UP000646827">
    <property type="component" value="Unassembled WGS sequence"/>
</dbReference>
<organism evidence="2 3">
    <name type="scientific">Circinella minor</name>
    <dbReference type="NCBI Taxonomy" id="1195481"/>
    <lineage>
        <taxon>Eukaryota</taxon>
        <taxon>Fungi</taxon>
        <taxon>Fungi incertae sedis</taxon>
        <taxon>Mucoromycota</taxon>
        <taxon>Mucoromycotina</taxon>
        <taxon>Mucoromycetes</taxon>
        <taxon>Mucorales</taxon>
        <taxon>Lichtheimiaceae</taxon>
        <taxon>Circinella</taxon>
    </lineage>
</organism>
<proteinExistence type="predicted"/>
<feature type="region of interest" description="Disordered" evidence="1">
    <location>
        <begin position="132"/>
        <end position="164"/>
    </location>
</feature>
<accession>A0A8H7SEE8</accession>
<dbReference type="AlphaFoldDB" id="A0A8H7SEE8"/>
<evidence type="ECO:0000313" key="2">
    <source>
        <dbReference type="EMBL" id="KAG2227070.1"/>
    </source>
</evidence>